<evidence type="ECO:0000313" key="4">
    <source>
        <dbReference type="Proteomes" id="UP000050761"/>
    </source>
</evidence>
<dbReference type="Proteomes" id="UP000050761">
    <property type="component" value="Unassembled WGS sequence"/>
</dbReference>
<reference evidence="3 4" key="1">
    <citation type="submission" date="2018-11" db="EMBL/GenBank/DDBJ databases">
        <authorList>
            <consortium name="Pathogen Informatics"/>
        </authorList>
    </citation>
    <scope>NUCLEOTIDE SEQUENCE [LARGE SCALE GENOMIC DNA]</scope>
</reference>
<organism evidence="4 5">
    <name type="scientific">Heligmosomoides polygyrus</name>
    <name type="common">Parasitic roundworm</name>
    <dbReference type="NCBI Taxonomy" id="6339"/>
    <lineage>
        <taxon>Eukaryota</taxon>
        <taxon>Metazoa</taxon>
        <taxon>Ecdysozoa</taxon>
        <taxon>Nematoda</taxon>
        <taxon>Chromadorea</taxon>
        <taxon>Rhabditida</taxon>
        <taxon>Rhabditina</taxon>
        <taxon>Rhabditomorpha</taxon>
        <taxon>Strongyloidea</taxon>
        <taxon>Heligmosomidae</taxon>
        <taxon>Heligmosomoides</taxon>
    </lineage>
</organism>
<dbReference type="InterPro" id="IPR018114">
    <property type="entry name" value="TRYPSIN_HIS"/>
</dbReference>
<dbReference type="SUPFAM" id="SSF50494">
    <property type="entry name" value="Trypsin-like serine proteases"/>
    <property type="match status" value="1"/>
</dbReference>
<dbReference type="SMART" id="SM00020">
    <property type="entry name" value="Tryp_SPc"/>
    <property type="match status" value="1"/>
</dbReference>
<proteinExistence type="predicted"/>
<evidence type="ECO:0000313" key="5">
    <source>
        <dbReference type="WBParaSite" id="HPBE_0000877201-mRNA-1"/>
    </source>
</evidence>
<dbReference type="InterPro" id="IPR009003">
    <property type="entry name" value="Peptidase_S1_PA"/>
</dbReference>
<sequence>VCGGTLITRRHVITAAHCFWGPPENEDEDKCSIKEAYPVRDVIRKARVVVGGVCMEESEEEDCQKEDIGVQMKIKRAWYAGFYEEGCDGTRDIAFLELARDVPEGIHHVCLPHLHDVDDMDDATTKLFSCGFGSNPLAGYEYKVSPRLQKIDLGLRLSESECKLSEPTKMPDTFCTQEYSEKDGDSGGGITSVINGRHYLVGLVSYGTSCEDLVKGAAPKAQVGLTLIHGGKGTQ</sequence>
<name>A0A183FMW5_HELPZ</name>
<dbReference type="GO" id="GO:0006508">
    <property type="term" value="P:proteolysis"/>
    <property type="evidence" value="ECO:0007669"/>
    <property type="project" value="InterPro"/>
</dbReference>
<dbReference type="PANTHER" id="PTHR24253">
    <property type="entry name" value="TRANSMEMBRANE PROTEASE SERINE"/>
    <property type="match status" value="1"/>
</dbReference>
<dbReference type="PROSITE" id="PS50240">
    <property type="entry name" value="TRYPSIN_DOM"/>
    <property type="match status" value="1"/>
</dbReference>
<dbReference type="InterPro" id="IPR001314">
    <property type="entry name" value="Peptidase_S1A"/>
</dbReference>
<dbReference type="WBParaSite" id="HPBE_0000877201-mRNA-1">
    <property type="protein sequence ID" value="HPBE_0000877201-mRNA-1"/>
    <property type="gene ID" value="HPBE_0000877201"/>
</dbReference>
<feature type="domain" description="Peptidase S1" evidence="2">
    <location>
        <begin position="1"/>
        <end position="210"/>
    </location>
</feature>
<accession>A0A183FMW5</accession>
<dbReference type="Gene3D" id="2.40.10.10">
    <property type="entry name" value="Trypsin-like serine proteases"/>
    <property type="match status" value="1"/>
</dbReference>
<dbReference type="EMBL" id="UZAH01026248">
    <property type="protein sequence ID" value="VDO77740.1"/>
    <property type="molecule type" value="Genomic_DNA"/>
</dbReference>
<dbReference type="OrthoDB" id="6353231at2759"/>
<dbReference type="InterPro" id="IPR043504">
    <property type="entry name" value="Peptidase_S1_PA_chymotrypsin"/>
</dbReference>
<dbReference type="InterPro" id="IPR001254">
    <property type="entry name" value="Trypsin_dom"/>
</dbReference>
<dbReference type="PROSITE" id="PS00134">
    <property type="entry name" value="TRYPSIN_HIS"/>
    <property type="match status" value="1"/>
</dbReference>
<evidence type="ECO:0000256" key="1">
    <source>
        <dbReference type="ARBA" id="ARBA00023157"/>
    </source>
</evidence>
<keyword evidence="4" id="KW-1185">Reference proteome</keyword>
<dbReference type="PRINTS" id="PR00722">
    <property type="entry name" value="CHYMOTRYPSIN"/>
</dbReference>
<reference evidence="5" key="2">
    <citation type="submission" date="2019-09" db="UniProtKB">
        <authorList>
            <consortium name="WormBaseParasite"/>
        </authorList>
    </citation>
    <scope>IDENTIFICATION</scope>
</reference>
<dbReference type="AlphaFoldDB" id="A0A183FMW5"/>
<dbReference type="GO" id="GO:0004252">
    <property type="term" value="F:serine-type endopeptidase activity"/>
    <property type="evidence" value="ECO:0007669"/>
    <property type="project" value="InterPro"/>
</dbReference>
<dbReference type="Pfam" id="PF00089">
    <property type="entry name" value="Trypsin"/>
    <property type="match status" value="1"/>
</dbReference>
<evidence type="ECO:0000259" key="2">
    <source>
        <dbReference type="PROSITE" id="PS50240"/>
    </source>
</evidence>
<gene>
    <name evidence="3" type="ORF">HPBE_LOCUS8773</name>
</gene>
<evidence type="ECO:0000313" key="3">
    <source>
        <dbReference type="EMBL" id="VDO77740.1"/>
    </source>
</evidence>
<keyword evidence="1" id="KW-1015">Disulfide bond</keyword>
<accession>A0A3P7XSC1</accession>
<protein>
    <submittedName>
        <fullName evidence="5">Peptidase S1 domain-containing protein</fullName>
    </submittedName>
</protein>